<dbReference type="SUPFAM" id="SSF47413">
    <property type="entry name" value="lambda repressor-like DNA-binding domains"/>
    <property type="match status" value="1"/>
</dbReference>
<dbReference type="PANTHER" id="PTHR43236:SF2">
    <property type="entry name" value="BLL0069 PROTEIN"/>
    <property type="match status" value="1"/>
</dbReference>
<evidence type="ECO:0000313" key="3">
    <source>
        <dbReference type="Proteomes" id="UP000480854"/>
    </source>
</evidence>
<feature type="domain" description="HTH cro/C1-type" evidence="1">
    <location>
        <begin position="82"/>
        <end position="139"/>
    </location>
</feature>
<accession>A0A9W7NIB9</accession>
<evidence type="ECO:0000259" key="1">
    <source>
        <dbReference type="PROSITE" id="PS50943"/>
    </source>
</evidence>
<dbReference type="InterPro" id="IPR052345">
    <property type="entry name" value="Rad_response_metalloprotease"/>
</dbReference>
<dbReference type="EMBL" id="QOKW01000012">
    <property type="protein sequence ID" value="KAA0679480.1"/>
    <property type="molecule type" value="Genomic_DNA"/>
</dbReference>
<dbReference type="OrthoDB" id="9794834at2"/>
<dbReference type="PANTHER" id="PTHR43236">
    <property type="entry name" value="ANTITOXIN HIGA1"/>
    <property type="match status" value="1"/>
</dbReference>
<keyword evidence="3" id="KW-1185">Reference proteome</keyword>
<dbReference type="GO" id="GO:0003677">
    <property type="term" value="F:DNA binding"/>
    <property type="evidence" value="ECO:0007669"/>
    <property type="project" value="InterPro"/>
</dbReference>
<dbReference type="InterPro" id="IPR010982">
    <property type="entry name" value="Lambda_DNA-bd_dom_sf"/>
</dbReference>
<name>A0A9W7NIB9_9PROT</name>
<dbReference type="RefSeq" id="WP_149469930.1">
    <property type="nucleotide sequence ID" value="NZ_QOKW01000012.1"/>
</dbReference>
<dbReference type="AlphaFoldDB" id="A0A9W7NIB9"/>
<protein>
    <submittedName>
        <fullName evidence="2">XRE family transcriptional regulator</fullName>
    </submittedName>
</protein>
<reference evidence="2 3" key="1">
    <citation type="submission" date="2018-07" db="EMBL/GenBank/DDBJ databases">
        <title>Genome sequence of Azospirillum sp. ATCC 49961.</title>
        <authorList>
            <person name="Sant'Anna F.H."/>
            <person name="Baldani J.I."/>
            <person name="Zilli J.E."/>
            <person name="Reis V.M."/>
            <person name="Hartmann A."/>
            <person name="Cruz L."/>
            <person name="de Souza E.M."/>
            <person name="de Oliveira Pedrosa F."/>
            <person name="Passaglia L.M.P."/>
        </authorList>
    </citation>
    <scope>NUCLEOTIDE SEQUENCE [LARGE SCALE GENOMIC DNA]</scope>
    <source>
        <strain evidence="2 3">ATCC 49961</strain>
    </source>
</reference>
<proteinExistence type="predicted"/>
<organism evidence="2 3">
    <name type="scientific">Roseomonas genomospecies 6</name>
    <dbReference type="NCBI Taxonomy" id="214106"/>
    <lineage>
        <taxon>Bacteria</taxon>
        <taxon>Pseudomonadati</taxon>
        <taxon>Pseudomonadota</taxon>
        <taxon>Alphaproteobacteria</taxon>
        <taxon>Acetobacterales</taxon>
        <taxon>Roseomonadaceae</taxon>
        <taxon>Roseomonas</taxon>
    </lineage>
</organism>
<dbReference type="CDD" id="cd00093">
    <property type="entry name" value="HTH_XRE"/>
    <property type="match status" value="1"/>
</dbReference>
<sequence>MIKNEREYKVTKAAAARFRDSLAAHRAADHTGRDPVSVQAEASAIQAQLEDLEAAVADYDRLASGGIEALEVNRVEDLPKLLIQARIASGLTHEKLAERLGVKPQQIQRWEEDDYQTASFWRLIEVAEALGLSFSITASLPQPSAPSIPVAVDKLKGVGIDKGFLTSRLVPPADGPAGGAERSTHECAQLFASRVEAIFGKPFQDLVAMNDDDPWWGRAVANARYKLGATAKEKPVAFYSAYAHFLASALCRTMRGPVDRDLPLDWRAMRTLLFRDGRPDLATAVRRTWELGIPVLPLCDKGAFHGACWRIDWRGAVVLKQPMQTASRWLFDLVHELHHLAEAGPCQEFAAIEAEGTSDGRRLADEELRAHAFAADVLLNGKADVLYGLVSREAKGRIAWVKGAVQKIAAAEGVGVGLLANHVAFRLCQETGENWWGAAKNLQADDAPPYDTVRQILLQAVDLNAVEEPAGGLLRQAVAPLVVPGRAGADRVH</sequence>
<dbReference type="SMART" id="SM00530">
    <property type="entry name" value="HTH_XRE"/>
    <property type="match status" value="1"/>
</dbReference>
<dbReference type="Proteomes" id="UP000480854">
    <property type="component" value="Unassembled WGS sequence"/>
</dbReference>
<dbReference type="PROSITE" id="PS50943">
    <property type="entry name" value="HTH_CROC1"/>
    <property type="match status" value="1"/>
</dbReference>
<gene>
    <name evidence="2" type="ORF">DS843_16200</name>
</gene>
<dbReference type="Pfam" id="PF01381">
    <property type="entry name" value="HTH_3"/>
    <property type="match status" value="1"/>
</dbReference>
<evidence type="ECO:0000313" key="2">
    <source>
        <dbReference type="EMBL" id="KAA0679480.1"/>
    </source>
</evidence>
<dbReference type="InterPro" id="IPR001387">
    <property type="entry name" value="Cro/C1-type_HTH"/>
</dbReference>
<dbReference type="Gene3D" id="1.10.260.40">
    <property type="entry name" value="lambda repressor-like DNA-binding domains"/>
    <property type="match status" value="1"/>
</dbReference>
<comment type="caution">
    <text evidence="2">The sequence shown here is derived from an EMBL/GenBank/DDBJ whole genome shotgun (WGS) entry which is preliminary data.</text>
</comment>